<dbReference type="PROSITE" id="PS50011">
    <property type="entry name" value="PROTEIN_KINASE_DOM"/>
    <property type="match status" value="1"/>
</dbReference>
<comment type="subunit">
    <text evidence="1">Tetramer of two alpha and two beta chains.</text>
</comment>
<dbReference type="EMBL" id="JANEYG010000002">
    <property type="protein sequence ID" value="KAJ8924982.1"/>
    <property type="molecule type" value="Genomic_DNA"/>
</dbReference>
<evidence type="ECO:0000256" key="8">
    <source>
        <dbReference type="ARBA" id="ARBA00047899"/>
    </source>
</evidence>
<dbReference type="InterPro" id="IPR045216">
    <property type="entry name" value="CK2_alpha"/>
</dbReference>
<evidence type="ECO:0000313" key="16">
    <source>
        <dbReference type="Proteomes" id="UP001159042"/>
    </source>
</evidence>
<dbReference type="SMART" id="SM00220">
    <property type="entry name" value="S_TKc"/>
    <property type="match status" value="1"/>
</dbReference>
<evidence type="ECO:0000256" key="6">
    <source>
        <dbReference type="ARBA" id="ARBA00022777"/>
    </source>
</evidence>
<dbReference type="FunFam" id="3.30.200.20:FF:000088">
    <property type="entry name" value="Casein kinase II subunit alpha"/>
    <property type="match status" value="1"/>
</dbReference>
<dbReference type="GO" id="GO:0051726">
    <property type="term" value="P:regulation of cell cycle"/>
    <property type="evidence" value="ECO:0007669"/>
    <property type="project" value="TreeGrafter"/>
</dbReference>
<evidence type="ECO:0000259" key="14">
    <source>
        <dbReference type="PROSITE" id="PS50011"/>
    </source>
</evidence>
<evidence type="ECO:0000256" key="4">
    <source>
        <dbReference type="ARBA" id="ARBA00022679"/>
    </source>
</evidence>
<protein>
    <recommendedName>
        <fullName evidence="11">Casein kinase II subunit alpha</fullName>
        <ecNumber evidence="2">2.7.11.1</ecNumber>
    </recommendedName>
</protein>
<evidence type="ECO:0000256" key="9">
    <source>
        <dbReference type="ARBA" id="ARBA00048679"/>
    </source>
</evidence>
<gene>
    <name evidence="15" type="ORF">NQ315_001147</name>
</gene>
<evidence type="ECO:0000313" key="15">
    <source>
        <dbReference type="EMBL" id="KAJ8924982.1"/>
    </source>
</evidence>
<evidence type="ECO:0000256" key="7">
    <source>
        <dbReference type="ARBA" id="ARBA00022840"/>
    </source>
</evidence>
<accession>A0AAV8WFH4</accession>
<dbReference type="SUPFAM" id="SSF56112">
    <property type="entry name" value="Protein kinase-like (PK-like)"/>
    <property type="match status" value="1"/>
</dbReference>
<dbReference type="GO" id="GO:0005829">
    <property type="term" value="C:cytosol"/>
    <property type="evidence" value="ECO:0007669"/>
    <property type="project" value="TreeGrafter"/>
</dbReference>
<evidence type="ECO:0000256" key="10">
    <source>
        <dbReference type="ARBA" id="ARBA00057837"/>
    </source>
</evidence>
<dbReference type="PANTHER" id="PTHR24054">
    <property type="entry name" value="CASEIN KINASE II SUBUNIT ALPHA"/>
    <property type="match status" value="1"/>
</dbReference>
<dbReference type="PANTHER" id="PTHR24054:SF0">
    <property type="entry name" value="CASEIN KINASE II SUBUNIT ALPHA"/>
    <property type="match status" value="1"/>
</dbReference>
<comment type="function">
    <text evidence="10">Casein kinases are operationally defined by their preferential utilization of acidic proteins such as caseins as substrates. The alpha chain contains the catalytic site. May participate in Wnt signaling.</text>
</comment>
<feature type="binding site" evidence="12">
    <location>
        <position position="91"/>
    </location>
    <ligand>
        <name>ATP</name>
        <dbReference type="ChEBI" id="CHEBI:30616"/>
    </ligand>
</feature>
<comment type="catalytic activity">
    <reaction evidence="9">
        <text>L-seryl-[protein] + ATP = O-phospho-L-seryl-[protein] + ADP + H(+)</text>
        <dbReference type="Rhea" id="RHEA:17989"/>
        <dbReference type="Rhea" id="RHEA-COMP:9863"/>
        <dbReference type="Rhea" id="RHEA-COMP:11604"/>
        <dbReference type="ChEBI" id="CHEBI:15378"/>
        <dbReference type="ChEBI" id="CHEBI:29999"/>
        <dbReference type="ChEBI" id="CHEBI:30616"/>
        <dbReference type="ChEBI" id="CHEBI:83421"/>
        <dbReference type="ChEBI" id="CHEBI:456216"/>
        <dbReference type="EC" id="2.7.11.1"/>
    </reaction>
</comment>
<dbReference type="EC" id="2.7.11.1" evidence="2"/>
<dbReference type="InterPro" id="IPR017441">
    <property type="entry name" value="Protein_kinase_ATP_BS"/>
</dbReference>
<organism evidence="15 16">
    <name type="scientific">Exocentrus adspersus</name>
    <dbReference type="NCBI Taxonomy" id="1586481"/>
    <lineage>
        <taxon>Eukaryota</taxon>
        <taxon>Metazoa</taxon>
        <taxon>Ecdysozoa</taxon>
        <taxon>Arthropoda</taxon>
        <taxon>Hexapoda</taxon>
        <taxon>Insecta</taxon>
        <taxon>Pterygota</taxon>
        <taxon>Neoptera</taxon>
        <taxon>Endopterygota</taxon>
        <taxon>Coleoptera</taxon>
        <taxon>Polyphaga</taxon>
        <taxon>Cucujiformia</taxon>
        <taxon>Chrysomeloidea</taxon>
        <taxon>Cerambycidae</taxon>
        <taxon>Lamiinae</taxon>
        <taxon>Acanthocinini</taxon>
        <taxon>Exocentrus</taxon>
    </lineage>
</organism>
<dbReference type="Proteomes" id="UP001159042">
    <property type="component" value="Unassembled WGS sequence"/>
</dbReference>
<evidence type="ECO:0000256" key="13">
    <source>
        <dbReference type="RuleBase" id="RU000304"/>
    </source>
</evidence>
<proteinExistence type="inferred from homology"/>
<evidence type="ECO:0000256" key="11">
    <source>
        <dbReference type="ARBA" id="ARBA00071078"/>
    </source>
</evidence>
<dbReference type="PROSITE" id="PS00107">
    <property type="entry name" value="PROTEIN_KINASE_ATP"/>
    <property type="match status" value="1"/>
</dbReference>
<evidence type="ECO:0000256" key="2">
    <source>
        <dbReference type="ARBA" id="ARBA00012513"/>
    </source>
</evidence>
<keyword evidence="5 12" id="KW-0547">Nucleotide-binding</keyword>
<dbReference type="GO" id="GO:0005524">
    <property type="term" value="F:ATP binding"/>
    <property type="evidence" value="ECO:0007669"/>
    <property type="project" value="UniProtKB-UniRule"/>
</dbReference>
<dbReference type="Gene3D" id="1.10.510.10">
    <property type="entry name" value="Transferase(Phosphotransferase) domain 1"/>
    <property type="match status" value="1"/>
</dbReference>
<dbReference type="GO" id="GO:0004674">
    <property type="term" value="F:protein serine/threonine kinase activity"/>
    <property type="evidence" value="ECO:0007669"/>
    <property type="project" value="UniProtKB-KW"/>
</dbReference>
<evidence type="ECO:0000256" key="3">
    <source>
        <dbReference type="ARBA" id="ARBA00022527"/>
    </source>
</evidence>
<keyword evidence="4" id="KW-0808">Transferase</keyword>
<sequence length="375" mass="43984">MYLLNLEKSKIPANIPITYLRDSKTNQVKSVSRVYAEVLSNKPSTYYEYDTYAPQLDDINKYSLIRKLGHGKYSIVFEALHDEKNERVVIKMLKPVRKRKVKREIKILECLKGGPNIVRLLSVVGIPNTDLHALIFEQMVHHEDFKNIYLKLSESDTKFYLYEVLRALEFCHSRGIMHRDVKPHNIIVDQENRKLRLIDWGLADFYHPGQEYNVRVASRYFKGPELLVDYGFYDYSLDMWSLGCVFASMLFRKEPFFHGCDNHDQLVRIVRVLGTAELNSYLKKYNITIDSKLASMLDTHHTRKSWQRFVNTEHEYLITDHAINLLESLLKIDHMERISAREALSHKYFAPVRRKLHSKSPSLLTSMLTSPEESP</sequence>
<comment type="caution">
    <text evidence="15">The sequence shown here is derived from an EMBL/GenBank/DDBJ whole genome shotgun (WGS) entry which is preliminary data.</text>
</comment>
<keyword evidence="7 12" id="KW-0067">ATP-binding</keyword>
<dbReference type="CDD" id="cd14132">
    <property type="entry name" value="STKc_CK2_alpha"/>
    <property type="match status" value="1"/>
</dbReference>
<feature type="domain" description="Protein kinase" evidence="14">
    <location>
        <begin position="62"/>
        <end position="349"/>
    </location>
</feature>
<dbReference type="InterPro" id="IPR008271">
    <property type="entry name" value="Ser/Thr_kinase_AS"/>
</dbReference>
<comment type="similarity">
    <text evidence="13">Belongs to the protein kinase superfamily.</text>
</comment>
<dbReference type="AlphaFoldDB" id="A0AAV8WFH4"/>
<dbReference type="GO" id="GO:0005634">
    <property type="term" value="C:nucleus"/>
    <property type="evidence" value="ECO:0007669"/>
    <property type="project" value="TreeGrafter"/>
</dbReference>
<evidence type="ECO:0000256" key="5">
    <source>
        <dbReference type="ARBA" id="ARBA00022741"/>
    </source>
</evidence>
<evidence type="ECO:0000256" key="12">
    <source>
        <dbReference type="PROSITE-ProRule" id="PRU10141"/>
    </source>
</evidence>
<dbReference type="InterPro" id="IPR000719">
    <property type="entry name" value="Prot_kinase_dom"/>
</dbReference>
<reference evidence="15 16" key="1">
    <citation type="journal article" date="2023" name="Insect Mol. Biol.">
        <title>Genome sequencing provides insights into the evolution of gene families encoding plant cell wall-degrading enzymes in longhorned beetles.</title>
        <authorList>
            <person name="Shin N.R."/>
            <person name="Okamura Y."/>
            <person name="Kirsch R."/>
            <person name="Pauchet Y."/>
        </authorList>
    </citation>
    <scope>NUCLEOTIDE SEQUENCE [LARGE SCALE GENOMIC DNA]</scope>
    <source>
        <strain evidence="15">EAD_L_NR</strain>
    </source>
</reference>
<dbReference type="Pfam" id="PF00069">
    <property type="entry name" value="Pkinase"/>
    <property type="match status" value="1"/>
</dbReference>
<dbReference type="Gene3D" id="3.30.200.20">
    <property type="entry name" value="Phosphorylase Kinase, domain 1"/>
    <property type="match status" value="1"/>
</dbReference>
<dbReference type="FunFam" id="1.10.510.10:FF:000059">
    <property type="entry name" value="Casein kinase II subunit alpha"/>
    <property type="match status" value="1"/>
</dbReference>
<dbReference type="GO" id="GO:0005956">
    <property type="term" value="C:protein kinase CK2 complex"/>
    <property type="evidence" value="ECO:0007669"/>
    <property type="project" value="TreeGrafter"/>
</dbReference>
<comment type="catalytic activity">
    <reaction evidence="8">
        <text>L-threonyl-[protein] + ATP = O-phospho-L-threonyl-[protein] + ADP + H(+)</text>
        <dbReference type="Rhea" id="RHEA:46608"/>
        <dbReference type="Rhea" id="RHEA-COMP:11060"/>
        <dbReference type="Rhea" id="RHEA-COMP:11605"/>
        <dbReference type="ChEBI" id="CHEBI:15378"/>
        <dbReference type="ChEBI" id="CHEBI:30013"/>
        <dbReference type="ChEBI" id="CHEBI:30616"/>
        <dbReference type="ChEBI" id="CHEBI:61977"/>
        <dbReference type="ChEBI" id="CHEBI:456216"/>
        <dbReference type="EC" id="2.7.11.1"/>
    </reaction>
</comment>
<name>A0AAV8WFH4_9CUCU</name>
<dbReference type="InterPro" id="IPR011009">
    <property type="entry name" value="Kinase-like_dom_sf"/>
</dbReference>
<evidence type="ECO:0000256" key="1">
    <source>
        <dbReference type="ARBA" id="ARBA00011270"/>
    </source>
</evidence>
<keyword evidence="3 13" id="KW-0723">Serine/threonine-protein kinase</keyword>
<keyword evidence="16" id="KW-1185">Reference proteome</keyword>
<dbReference type="PROSITE" id="PS00108">
    <property type="entry name" value="PROTEIN_KINASE_ST"/>
    <property type="match status" value="1"/>
</dbReference>
<keyword evidence="6" id="KW-0418">Kinase</keyword>